<name>A0A2P2PHR6_RHIMU</name>
<organism evidence="1">
    <name type="scientific">Rhizophora mucronata</name>
    <name type="common">Asiatic mangrove</name>
    <dbReference type="NCBI Taxonomy" id="61149"/>
    <lineage>
        <taxon>Eukaryota</taxon>
        <taxon>Viridiplantae</taxon>
        <taxon>Streptophyta</taxon>
        <taxon>Embryophyta</taxon>
        <taxon>Tracheophyta</taxon>
        <taxon>Spermatophyta</taxon>
        <taxon>Magnoliopsida</taxon>
        <taxon>eudicotyledons</taxon>
        <taxon>Gunneridae</taxon>
        <taxon>Pentapetalae</taxon>
        <taxon>rosids</taxon>
        <taxon>fabids</taxon>
        <taxon>Malpighiales</taxon>
        <taxon>Rhizophoraceae</taxon>
        <taxon>Rhizophora</taxon>
    </lineage>
</organism>
<dbReference type="AlphaFoldDB" id="A0A2P2PHR6"/>
<accession>A0A2P2PHR6</accession>
<reference evidence="1" key="1">
    <citation type="submission" date="2018-02" db="EMBL/GenBank/DDBJ databases">
        <title>Rhizophora mucronata_Transcriptome.</title>
        <authorList>
            <person name="Meera S.P."/>
            <person name="Sreeshan A."/>
            <person name="Augustine A."/>
        </authorList>
    </citation>
    <scope>NUCLEOTIDE SEQUENCE</scope>
    <source>
        <tissue evidence="1">Leaf</tissue>
    </source>
</reference>
<dbReference type="EMBL" id="GGEC01073779">
    <property type="protein sequence ID" value="MBX54263.1"/>
    <property type="molecule type" value="Transcribed_RNA"/>
</dbReference>
<proteinExistence type="predicted"/>
<sequence length="16" mass="2031">MLHVFCQNPWLQKIHH</sequence>
<evidence type="ECO:0000313" key="1">
    <source>
        <dbReference type="EMBL" id="MBX54263.1"/>
    </source>
</evidence>
<protein>
    <submittedName>
        <fullName evidence="1">Uncharacterized protein</fullName>
    </submittedName>
</protein>